<accession>A0A0A9CZR0</accession>
<organism evidence="1">
    <name type="scientific">Arundo donax</name>
    <name type="common">Giant reed</name>
    <name type="synonym">Donax arundinaceus</name>
    <dbReference type="NCBI Taxonomy" id="35708"/>
    <lineage>
        <taxon>Eukaryota</taxon>
        <taxon>Viridiplantae</taxon>
        <taxon>Streptophyta</taxon>
        <taxon>Embryophyta</taxon>
        <taxon>Tracheophyta</taxon>
        <taxon>Spermatophyta</taxon>
        <taxon>Magnoliopsida</taxon>
        <taxon>Liliopsida</taxon>
        <taxon>Poales</taxon>
        <taxon>Poaceae</taxon>
        <taxon>PACMAD clade</taxon>
        <taxon>Arundinoideae</taxon>
        <taxon>Arundineae</taxon>
        <taxon>Arundo</taxon>
    </lineage>
</organism>
<sequence length="71" mass="8187">MKSCFHQPNQYPSEDRETASEGNLWLSMFARKGIFSSSSHSQHDLFQPLSIPHMHEQVQDDHCNPDMKIAT</sequence>
<evidence type="ECO:0000313" key="1">
    <source>
        <dbReference type="EMBL" id="JAD78875.1"/>
    </source>
</evidence>
<reference evidence="1" key="1">
    <citation type="submission" date="2014-09" db="EMBL/GenBank/DDBJ databases">
        <authorList>
            <person name="Magalhaes I.L.F."/>
            <person name="Oliveira U."/>
            <person name="Santos F.R."/>
            <person name="Vidigal T.H.D.A."/>
            <person name="Brescovit A.D."/>
            <person name="Santos A.J."/>
        </authorList>
    </citation>
    <scope>NUCLEOTIDE SEQUENCE</scope>
    <source>
        <tissue evidence="1">Shoot tissue taken approximately 20 cm above the soil surface</tissue>
    </source>
</reference>
<dbReference type="EMBL" id="GBRH01219020">
    <property type="protein sequence ID" value="JAD78875.1"/>
    <property type="molecule type" value="Transcribed_RNA"/>
</dbReference>
<dbReference type="AlphaFoldDB" id="A0A0A9CZR0"/>
<name>A0A0A9CZR0_ARUDO</name>
<protein>
    <submittedName>
        <fullName evidence="1">Uncharacterized protein</fullName>
    </submittedName>
</protein>
<proteinExistence type="predicted"/>
<reference evidence="1" key="2">
    <citation type="journal article" date="2015" name="Data Brief">
        <title>Shoot transcriptome of the giant reed, Arundo donax.</title>
        <authorList>
            <person name="Barrero R.A."/>
            <person name="Guerrero F.D."/>
            <person name="Moolhuijzen P."/>
            <person name="Goolsby J.A."/>
            <person name="Tidwell J."/>
            <person name="Bellgard S.E."/>
            <person name="Bellgard M.I."/>
        </authorList>
    </citation>
    <scope>NUCLEOTIDE SEQUENCE</scope>
    <source>
        <tissue evidence="1">Shoot tissue taken approximately 20 cm above the soil surface</tissue>
    </source>
</reference>